<feature type="domain" description="Chitin-binding type-2" evidence="2">
    <location>
        <begin position="30"/>
        <end position="89"/>
    </location>
</feature>
<comment type="caution">
    <text evidence="3">The sequence shown here is derived from an EMBL/GenBank/DDBJ whole genome shotgun (WGS) entry which is preliminary data.</text>
</comment>
<protein>
    <recommendedName>
        <fullName evidence="2">Chitin-binding type-2 domain-containing protein</fullName>
    </recommendedName>
</protein>
<dbReference type="GO" id="GO:0008061">
    <property type="term" value="F:chitin binding"/>
    <property type="evidence" value="ECO:0007669"/>
    <property type="project" value="InterPro"/>
</dbReference>
<feature type="chain" id="PRO_5035235109" description="Chitin-binding type-2 domain-containing protein" evidence="1">
    <location>
        <begin position="21"/>
        <end position="287"/>
    </location>
</feature>
<feature type="signal peptide" evidence="1">
    <location>
        <begin position="1"/>
        <end position="20"/>
    </location>
</feature>
<keyword evidence="1" id="KW-0732">Signal</keyword>
<dbReference type="PROSITE" id="PS50940">
    <property type="entry name" value="CHIT_BIND_II"/>
    <property type="match status" value="2"/>
</dbReference>
<dbReference type="AlphaFoldDB" id="A0A8J5CNW2"/>
<organism evidence="3 4">
    <name type="scientific">Chionoecetes opilio</name>
    <name type="common">Atlantic snow crab</name>
    <name type="synonym">Cancer opilio</name>
    <dbReference type="NCBI Taxonomy" id="41210"/>
    <lineage>
        <taxon>Eukaryota</taxon>
        <taxon>Metazoa</taxon>
        <taxon>Ecdysozoa</taxon>
        <taxon>Arthropoda</taxon>
        <taxon>Crustacea</taxon>
        <taxon>Multicrustacea</taxon>
        <taxon>Malacostraca</taxon>
        <taxon>Eumalacostraca</taxon>
        <taxon>Eucarida</taxon>
        <taxon>Decapoda</taxon>
        <taxon>Pleocyemata</taxon>
        <taxon>Brachyura</taxon>
        <taxon>Eubrachyura</taxon>
        <taxon>Majoidea</taxon>
        <taxon>Majidae</taxon>
        <taxon>Chionoecetes</taxon>
    </lineage>
</organism>
<dbReference type="SMART" id="SM00494">
    <property type="entry name" value="ChtBD2"/>
    <property type="match status" value="2"/>
</dbReference>
<proteinExistence type="predicted"/>
<dbReference type="InterPro" id="IPR036508">
    <property type="entry name" value="Chitin-bd_dom_sf"/>
</dbReference>
<evidence type="ECO:0000259" key="2">
    <source>
        <dbReference type="PROSITE" id="PS50940"/>
    </source>
</evidence>
<keyword evidence="4" id="KW-1185">Reference proteome</keyword>
<dbReference type="Pfam" id="PF01607">
    <property type="entry name" value="CBM_14"/>
    <property type="match status" value="2"/>
</dbReference>
<evidence type="ECO:0000313" key="4">
    <source>
        <dbReference type="Proteomes" id="UP000770661"/>
    </source>
</evidence>
<dbReference type="SUPFAM" id="SSF57625">
    <property type="entry name" value="Invertebrate chitin-binding proteins"/>
    <property type="match status" value="2"/>
</dbReference>
<dbReference type="InterPro" id="IPR002557">
    <property type="entry name" value="Chitin-bd_dom"/>
</dbReference>
<gene>
    <name evidence="3" type="ORF">GWK47_034924</name>
</gene>
<name>A0A8J5CNW2_CHIOP</name>
<dbReference type="Gene3D" id="2.170.140.10">
    <property type="entry name" value="Chitin binding domain"/>
    <property type="match status" value="1"/>
</dbReference>
<dbReference type="OrthoDB" id="6358444at2759"/>
<sequence length="287" mass="30827">MDSQACFLLLLLFIIPAALGQAVCGTDACITDCTACNDNEMVADPSDCRRYFMCDGKDNTKYPLPFDCPDGEIFDATQHKCDPDVTCSPCPRCYYDCATSTTGFISSPTDCNEYSVCSGSNAEPTMRCPAAMPHFDGHACQTDASRCCHCQPYCYPGQENTLIIDPIDCRKFHPCTAAGPPTGSGTCSAGQHFDESLHDCSHNAPCNTQCTNQVGTDGCIELFTCLEVGNFAKCPSAVLLNTTNAPGSRTSINHPPSATSIIRTMSSVRIPISVPTKTRVPIILLPR</sequence>
<dbReference type="EMBL" id="JACEEZ010003505">
    <property type="protein sequence ID" value="KAG0727308.1"/>
    <property type="molecule type" value="Genomic_DNA"/>
</dbReference>
<feature type="domain" description="Chitin-binding type-2" evidence="2">
    <location>
        <begin position="151"/>
        <end position="208"/>
    </location>
</feature>
<reference evidence="3" key="1">
    <citation type="submission" date="2020-07" db="EMBL/GenBank/DDBJ databases">
        <title>The High-quality genome of the commercially important snow crab, Chionoecetes opilio.</title>
        <authorList>
            <person name="Jeong J.-H."/>
            <person name="Ryu S."/>
        </authorList>
    </citation>
    <scope>NUCLEOTIDE SEQUENCE</scope>
    <source>
        <strain evidence="3">MADBK_172401_WGS</strain>
        <tissue evidence="3">Digestive gland</tissue>
    </source>
</reference>
<evidence type="ECO:0000256" key="1">
    <source>
        <dbReference type="SAM" id="SignalP"/>
    </source>
</evidence>
<dbReference type="GO" id="GO:0005576">
    <property type="term" value="C:extracellular region"/>
    <property type="evidence" value="ECO:0007669"/>
    <property type="project" value="InterPro"/>
</dbReference>
<dbReference type="Proteomes" id="UP000770661">
    <property type="component" value="Unassembled WGS sequence"/>
</dbReference>
<accession>A0A8J5CNW2</accession>
<evidence type="ECO:0000313" key="3">
    <source>
        <dbReference type="EMBL" id="KAG0727308.1"/>
    </source>
</evidence>